<dbReference type="GO" id="GO:0016491">
    <property type="term" value="F:oxidoreductase activity"/>
    <property type="evidence" value="ECO:0007669"/>
    <property type="project" value="UniProtKB-KW"/>
</dbReference>
<dbReference type="InterPro" id="IPR002347">
    <property type="entry name" value="SDR_fam"/>
</dbReference>
<proteinExistence type="inferred from homology"/>
<dbReference type="PANTHER" id="PTHR24321:SF8">
    <property type="entry name" value="ESTRADIOL 17-BETA-DEHYDROGENASE 8-RELATED"/>
    <property type="match status" value="1"/>
</dbReference>
<organism evidence="3 4">
    <name type="scientific">Nocardia cerradoensis</name>
    <dbReference type="NCBI Taxonomy" id="85688"/>
    <lineage>
        <taxon>Bacteria</taxon>
        <taxon>Bacillati</taxon>
        <taxon>Actinomycetota</taxon>
        <taxon>Actinomycetes</taxon>
        <taxon>Mycobacteriales</taxon>
        <taxon>Nocardiaceae</taxon>
        <taxon>Nocardia</taxon>
    </lineage>
</organism>
<evidence type="ECO:0000256" key="2">
    <source>
        <dbReference type="ARBA" id="ARBA00023002"/>
    </source>
</evidence>
<evidence type="ECO:0000313" key="3">
    <source>
        <dbReference type="EMBL" id="OXR41166.1"/>
    </source>
</evidence>
<evidence type="ECO:0000256" key="1">
    <source>
        <dbReference type="ARBA" id="ARBA00006484"/>
    </source>
</evidence>
<dbReference type="PANTHER" id="PTHR24321">
    <property type="entry name" value="DEHYDROGENASES, SHORT CHAIN"/>
    <property type="match status" value="1"/>
</dbReference>
<dbReference type="EC" id="1.1.1.385" evidence="3"/>
<name>A0A231GX35_9NOCA</name>
<dbReference type="Gene3D" id="3.40.50.720">
    <property type="entry name" value="NAD(P)-binding Rossmann-like Domain"/>
    <property type="match status" value="1"/>
</dbReference>
<protein>
    <submittedName>
        <fullName evidence="3">Dihydroanticapsin 7-dehydrogenase</fullName>
        <ecNumber evidence="3">1.1.1.385</ecNumber>
    </submittedName>
</protein>
<dbReference type="CDD" id="cd05233">
    <property type="entry name" value="SDR_c"/>
    <property type="match status" value="1"/>
</dbReference>
<dbReference type="InterPro" id="IPR036291">
    <property type="entry name" value="NAD(P)-bd_dom_sf"/>
</dbReference>
<dbReference type="PROSITE" id="PS00061">
    <property type="entry name" value="ADH_SHORT"/>
    <property type="match status" value="1"/>
</dbReference>
<evidence type="ECO:0000313" key="4">
    <source>
        <dbReference type="Proteomes" id="UP000215506"/>
    </source>
</evidence>
<gene>
    <name evidence="3" type="primary">bacC_6</name>
    <name evidence="3" type="ORF">B7C42_06762</name>
</gene>
<keyword evidence="4" id="KW-1185">Reference proteome</keyword>
<sequence length="267" mass="26920">MSTPGDAANVPETAAGTRGAMVIGGGSGIGRATGHALARDGFRVVVADVNHEAARTVAAEIGGAASAVALDVTDEASVAAGFDASGDLHAVVNCAGLSLPGPITELELAQWKTTVDVCLTGSFLAIKYAGRHLADGGSITCIASLNGRQPGTGMAGYCSAKAGVLMLVEVAALELAERGIRVNAISPGLVDTPLVAGIAYVPGLTEEYLENTPLGRSGRPEEIAEMAAFLASDRASWMTGAAVDLNGGAHLKRYPDVLARVRALAEG</sequence>
<accession>A0A231GX35</accession>
<dbReference type="Pfam" id="PF13561">
    <property type="entry name" value="adh_short_C2"/>
    <property type="match status" value="1"/>
</dbReference>
<dbReference type="SUPFAM" id="SSF51735">
    <property type="entry name" value="NAD(P)-binding Rossmann-fold domains"/>
    <property type="match status" value="1"/>
</dbReference>
<dbReference type="Proteomes" id="UP000215506">
    <property type="component" value="Unassembled WGS sequence"/>
</dbReference>
<comment type="similarity">
    <text evidence="1">Belongs to the short-chain dehydrogenases/reductases (SDR) family.</text>
</comment>
<dbReference type="EMBL" id="NGAF01000022">
    <property type="protein sequence ID" value="OXR41166.1"/>
    <property type="molecule type" value="Genomic_DNA"/>
</dbReference>
<dbReference type="InterPro" id="IPR020904">
    <property type="entry name" value="Sc_DH/Rdtase_CS"/>
</dbReference>
<keyword evidence="2 3" id="KW-0560">Oxidoreductase</keyword>
<dbReference type="FunFam" id="3.40.50.720:FF:000084">
    <property type="entry name" value="Short-chain dehydrogenase reductase"/>
    <property type="match status" value="1"/>
</dbReference>
<dbReference type="AlphaFoldDB" id="A0A231GX35"/>
<comment type="caution">
    <text evidence="3">The sequence shown here is derived from an EMBL/GenBank/DDBJ whole genome shotgun (WGS) entry which is preliminary data.</text>
</comment>
<reference evidence="3 4" key="1">
    <citation type="submission" date="2017-07" db="EMBL/GenBank/DDBJ databases">
        <title>First draft Genome Sequence of Nocardia cerradoensis isolated from human infection.</title>
        <authorList>
            <person name="Carrasco G."/>
        </authorList>
    </citation>
    <scope>NUCLEOTIDE SEQUENCE [LARGE SCALE GENOMIC DNA]</scope>
    <source>
        <strain evidence="3 4">CNM20130759</strain>
    </source>
</reference>
<dbReference type="PRINTS" id="PR00081">
    <property type="entry name" value="GDHRDH"/>
</dbReference>